<protein>
    <submittedName>
        <fullName evidence="2">Uncharacterized protein</fullName>
    </submittedName>
</protein>
<reference evidence="2" key="1">
    <citation type="submission" date="2020-12" db="EMBL/GenBank/DDBJ databases">
        <title>Bacterial novel species Flavobacterium sp. SE-1-e isolated from soil.</title>
        <authorList>
            <person name="Jung H.-Y."/>
        </authorList>
    </citation>
    <scope>NUCLEOTIDE SEQUENCE</scope>
    <source>
        <strain evidence="2">SE-1-e</strain>
    </source>
</reference>
<gene>
    <name evidence="2" type="ORF">I5M07_09335</name>
</gene>
<name>A0A934PMN4_9FLAO</name>
<organism evidence="2 3">
    <name type="scientific">Flavobacterium agrisoli</name>
    <dbReference type="NCBI Taxonomy" id="2793066"/>
    <lineage>
        <taxon>Bacteria</taxon>
        <taxon>Pseudomonadati</taxon>
        <taxon>Bacteroidota</taxon>
        <taxon>Flavobacteriia</taxon>
        <taxon>Flavobacteriales</taxon>
        <taxon>Flavobacteriaceae</taxon>
        <taxon>Flavobacterium</taxon>
    </lineage>
</organism>
<proteinExistence type="predicted"/>
<feature type="chain" id="PRO_5037290504" evidence="1">
    <location>
        <begin position="21"/>
        <end position="154"/>
    </location>
</feature>
<dbReference type="Proteomes" id="UP000609172">
    <property type="component" value="Unassembled WGS sequence"/>
</dbReference>
<dbReference type="RefSeq" id="WP_200106154.1">
    <property type="nucleotide sequence ID" value="NZ_JAEHFV010000003.1"/>
</dbReference>
<accession>A0A934PMN4</accession>
<keyword evidence="1" id="KW-0732">Signal</keyword>
<comment type="caution">
    <text evidence="2">The sequence shown here is derived from an EMBL/GenBank/DDBJ whole genome shotgun (WGS) entry which is preliminary data.</text>
</comment>
<dbReference type="AlphaFoldDB" id="A0A934PMN4"/>
<evidence type="ECO:0000313" key="3">
    <source>
        <dbReference type="Proteomes" id="UP000609172"/>
    </source>
</evidence>
<sequence>MKTKLLLCYFFVAFTSFSFAQIKVTEITANNRTHYITTIINYPVTGTYLFEGKSEPIVQLNPNGSGIFQLHEKPKSNMTWGFECSQIGIPKFKEGFNSAVYSLWYKNDNEENWNEVQFSIHFNKLKMFILGERIKSFTEEELNANNSNGQDKLK</sequence>
<dbReference type="EMBL" id="JAEHFV010000003">
    <property type="protein sequence ID" value="MBK0370045.1"/>
    <property type="molecule type" value="Genomic_DNA"/>
</dbReference>
<feature type="signal peptide" evidence="1">
    <location>
        <begin position="1"/>
        <end position="20"/>
    </location>
</feature>
<keyword evidence="3" id="KW-1185">Reference proteome</keyword>
<evidence type="ECO:0000256" key="1">
    <source>
        <dbReference type="SAM" id="SignalP"/>
    </source>
</evidence>
<evidence type="ECO:0000313" key="2">
    <source>
        <dbReference type="EMBL" id="MBK0370045.1"/>
    </source>
</evidence>